<feature type="chain" id="PRO_5044989125" description="Porin" evidence="2">
    <location>
        <begin position="39"/>
        <end position="496"/>
    </location>
</feature>
<dbReference type="PANTHER" id="PTHR37944:SF1">
    <property type="entry name" value="PORIN B"/>
    <property type="match status" value="1"/>
</dbReference>
<reference evidence="3" key="1">
    <citation type="journal article" date="2021" name="Front. Microbiol.">
        <title>Comprehensive Comparative Genomics and Phenotyping of Methylobacterium Species.</title>
        <authorList>
            <person name="Alessa O."/>
            <person name="Ogura Y."/>
            <person name="Fujitani Y."/>
            <person name="Takami H."/>
            <person name="Hayashi T."/>
            <person name="Sahin N."/>
            <person name="Tani A."/>
        </authorList>
    </citation>
    <scope>NUCLEOTIDE SEQUENCE</scope>
    <source>
        <strain evidence="3">NBRC 15689</strain>
    </source>
</reference>
<keyword evidence="4" id="KW-1185">Reference proteome</keyword>
<gene>
    <name evidence="3" type="ORF">LKMONMHP_1368</name>
</gene>
<evidence type="ECO:0008006" key="5">
    <source>
        <dbReference type="Google" id="ProtNLM"/>
    </source>
</evidence>
<feature type="signal peptide" evidence="2">
    <location>
        <begin position="1"/>
        <end position="38"/>
    </location>
</feature>
<comment type="caution">
    <text evidence="3">The sequence shown here is derived from an EMBL/GenBank/DDBJ whole genome shotgun (WGS) entry which is preliminary data.</text>
</comment>
<comment type="similarity">
    <text evidence="1 2">Belongs to the OprB family.</text>
</comment>
<dbReference type="PROSITE" id="PS51318">
    <property type="entry name" value="TAT"/>
    <property type="match status" value="1"/>
</dbReference>
<dbReference type="InterPro" id="IPR006311">
    <property type="entry name" value="TAT_signal"/>
</dbReference>
<dbReference type="Pfam" id="PF04966">
    <property type="entry name" value="OprB"/>
    <property type="match status" value="1"/>
</dbReference>
<evidence type="ECO:0000313" key="3">
    <source>
        <dbReference type="EMBL" id="GJE26517.1"/>
    </source>
</evidence>
<organism evidence="3 4">
    <name type="scientific">Methylobacterium organophilum</name>
    <dbReference type="NCBI Taxonomy" id="410"/>
    <lineage>
        <taxon>Bacteria</taxon>
        <taxon>Pseudomonadati</taxon>
        <taxon>Pseudomonadota</taxon>
        <taxon>Alphaproteobacteria</taxon>
        <taxon>Hyphomicrobiales</taxon>
        <taxon>Methylobacteriaceae</taxon>
        <taxon>Methylobacterium</taxon>
    </lineage>
</organism>
<dbReference type="InterPro" id="IPR007049">
    <property type="entry name" value="Carb-sel_porin_OprB"/>
</dbReference>
<dbReference type="Proteomes" id="UP001055156">
    <property type="component" value="Unassembled WGS sequence"/>
</dbReference>
<dbReference type="InterPro" id="IPR052932">
    <property type="entry name" value="OprB_Porin"/>
</dbReference>
<accession>A0ABQ4T4C7</accession>
<proteinExistence type="inferred from homology"/>
<keyword evidence="2" id="KW-0732">Signal</keyword>
<dbReference type="Gene3D" id="2.40.160.180">
    <property type="entry name" value="Carbohydrate-selective porin OprB"/>
    <property type="match status" value="1"/>
</dbReference>
<evidence type="ECO:0000313" key="4">
    <source>
        <dbReference type="Proteomes" id="UP001055156"/>
    </source>
</evidence>
<dbReference type="PANTHER" id="PTHR37944">
    <property type="entry name" value="PORIN B"/>
    <property type="match status" value="1"/>
</dbReference>
<evidence type="ECO:0000256" key="1">
    <source>
        <dbReference type="ARBA" id="ARBA00008769"/>
    </source>
</evidence>
<sequence length="496" mass="53023">MTNDVPSPASRSAVVPSAALLRRLLLGTCLAGALPVMASPVHAQSASAVETFTQEAGPATDSSAIGVAPDGTVKWHGPLAPYAASLAAAGLSFDVNVYNFFFANPSAGLRPGQLSNSAYYLLSLDADLDRLAGIKGGWFHYTQSFFGLRWNNRNMGGDIGDSTVGYQPTFNRDFARLSILTYEQRLLDDRLAIEVGRTHPNRYYALPPCQSSVSCFQDILQINAGLSSPLYSVWGANVAYKLSPNDYVQAGAFSVTSGANFLSGYDWGYEPLNGALVLAEAGHSTTFANDRYPGRVALTGFYNTADHDDNYRTVFGTSKGLNPGTPVLQRSGTSGLILTASQVIWRADGGADAANLNPTSIQAYTSLAYAPDPTIPIRWNAFAGLTLQAPDQSRPLDRYGVKVNWQRIAADYAQFLADANFLSGGSGALYSRDKFVFEANAHLALGKGVFFEPVVQYLVNGNSYWNPFTANRPKDGFYVGATLIVPLGAILGLAPG</sequence>
<dbReference type="InterPro" id="IPR038673">
    <property type="entry name" value="OprB_sf"/>
</dbReference>
<name>A0ABQ4T4C7_METOR</name>
<dbReference type="EMBL" id="BPQV01000003">
    <property type="protein sequence ID" value="GJE26517.1"/>
    <property type="molecule type" value="Genomic_DNA"/>
</dbReference>
<protein>
    <recommendedName>
        <fullName evidence="5">Porin</fullName>
    </recommendedName>
</protein>
<evidence type="ECO:0000256" key="2">
    <source>
        <dbReference type="RuleBase" id="RU363072"/>
    </source>
</evidence>
<reference evidence="3" key="2">
    <citation type="submission" date="2021-08" db="EMBL/GenBank/DDBJ databases">
        <authorList>
            <person name="Tani A."/>
            <person name="Ola A."/>
            <person name="Ogura Y."/>
            <person name="Katsura K."/>
            <person name="Hayashi T."/>
        </authorList>
    </citation>
    <scope>NUCLEOTIDE SEQUENCE</scope>
    <source>
        <strain evidence="3">NBRC 15689</strain>
    </source>
</reference>